<reference evidence="3" key="2">
    <citation type="submission" date="2019-09" db="UniProtKB">
        <authorList>
            <consortium name="WormBaseParasite"/>
        </authorList>
    </citation>
    <scope>IDENTIFICATION</scope>
</reference>
<evidence type="ECO:0000313" key="2">
    <source>
        <dbReference type="Proteomes" id="UP000050761"/>
    </source>
</evidence>
<proteinExistence type="predicted"/>
<reference evidence="1 2" key="1">
    <citation type="submission" date="2018-11" db="EMBL/GenBank/DDBJ databases">
        <authorList>
            <consortium name="Pathogen Informatics"/>
        </authorList>
    </citation>
    <scope>NUCLEOTIDE SEQUENCE [LARGE SCALE GENOMIC DNA]</scope>
</reference>
<sequence length="168" mass="18894">MEQMLADFDRVCGNVGLQRNLTKTMFLRNRRVSDVSFSLNGTNISECSGYVYLGCAFNMANDLSAGAEQEETSGFGRITQTYPLKADKYVQTGSRVYDQPGQTDVEEYDDEEWDEVSRPLLLATVFAPKNARAVFERETNLCPNSRSEYRSHRTALILNLSIAIPRSA</sequence>
<dbReference type="AlphaFoldDB" id="A0A183F2V5"/>
<keyword evidence="2" id="KW-1185">Reference proteome</keyword>
<organism evidence="2 3">
    <name type="scientific">Heligmosomoides polygyrus</name>
    <name type="common">Parasitic roundworm</name>
    <dbReference type="NCBI Taxonomy" id="6339"/>
    <lineage>
        <taxon>Eukaryota</taxon>
        <taxon>Metazoa</taxon>
        <taxon>Ecdysozoa</taxon>
        <taxon>Nematoda</taxon>
        <taxon>Chromadorea</taxon>
        <taxon>Rhabditida</taxon>
        <taxon>Rhabditina</taxon>
        <taxon>Rhabditomorpha</taxon>
        <taxon>Strongyloidea</taxon>
        <taxon>Heligmosomidae</taxon>
        <taxon>Heligmosomoides</taxon>
    </lineage>
</organism>
<dbReference type="Proteomes" id="UP000050761">
    <property type="component" value="Unassembled WGS sequence"/>
</dbReference>
<name>A0A183F2V5_HELPZ</name>
<dbReference type="WBParaSite" id="HPBE_0000048901-mRNA-1">
    <property type="protein sequence ID" value="HPBE_0000048901-mRNA-1"/>
    <property type="gene ID" value="HPBE_0000048901"/>
</dbReference>
<evidence type="ECO:0000313" key="1">
    <source>
        <dbReference type="EMBL" id="VDO18872.1"/>
    </source>
</evidence>
<accession>A0A3P7WN31</accession>
<protein>
    <submittedName>
        <fullName evidence="3">Reverse transcriptase domain-containing protein</fullName>
    </submittedName>
</protein>
<dbReference type="OrthoDB" id="5824068at2759"/>
<accession>A0A183F2V5</accession>
<evidence type="ECO:0000313" key="3">
    <source>
        <dbReference type="WBParaSite" id="HPBE_0000048901-mRNA-1"/>
    </source>
</evidence>
<dbReference type="EMBL" id="UZAH01000351">
    <property type="protein sequence ID" value="VDO18872.1"/>
    <property type="molecule type" value="Genomic_DNA"/>
</dbReference>
<gene>
    <name evidence="1" type="ORF">HPBE_LOCUS490</name>
</gene>